<feature type="domain" description="HMG box" evidence="3">
    <location>
        <begin position="73"/>
        <end position="142"/>
    </location>
</feature>
<dbReference type="Proteomes" id="UP000605970">
    <property type="component" value="Unassembled WGS sequence"/>
</dbReference>
<dbReference type="InterPro" id="IPR009071">
    <property type="entry name" value="HMG_box_dom"/>
</dbReference>
<gene>
    <name evidence="4" type="ORF">Mgra_00001028</name>
</gene>
<organism evidence="4 5">
    <name type="scientific">Meloidogyne graminicola</name>
    <dbReference type="NCBI Taxonomy" id="189291"/>
    <lineage>
        <taxon>Eukaryota</taxon>
        <taxon>Metazoa</taxon>
        <taxon>Ecdysozoa</taxon>
        <taxon>Nematoda</taxon>
        <taxon>Chromadorea</taxon>
        <taxon>Rhabditida</taxon>
        <taxon>Tylenchina</taxon>
        <taxon>Tylenchomorpha</taxon>
        <taxon>Tylenchoidea</taxon>
        <taxon>Meloidogynidae</taxon>
        <taxon>Meloidogyninae</taxon>
        <taxon>Meloidogyne</taxon>
    </lineage>
</organism>
<dbReference type="CDD" id="cd00084">
    <property type="entry name" value="HMG-box_SF"/>
    <property type="match status" value="1"/>
</dbReference>
<evidence type="ECO:0000256" key="1">
    <source>
        <dbReference type="ARBA" id="ARBA00023125"/>
    </source>
</evidence>
<dbReference type="OrthoDB" id="10027956at2759"/>
<feature type="DNA-binding region" description="HMG box" evidence="2">
    <location>
        <begin position="73"/>
        <end position="142"/>
    </location>
</feature>
<evidence type="ECO:0000313" key="5">
    <source>
        <dbReference type="Proteomes" id="UP000605970"/>
    </source>
</evidence>
<keyword evidence="2" id="KW-0539">Nucleus</keyword>
<proteinExistence type="predicted"/>
<dbReference type="SMART" id="SM00398">
    <property type="entry name" value="HMG"/>
    <property type="match status" value="1"/>
</dbReference>
<sequence>MKINNLNNNSELLIKQKLNKEQQQQNLIDLDEIEPTIPLDWLNNNNNKKQIENELIKIPKNNSSFKFKTNGGGVRPWSAYALFFREIQTEIREKSKKNISFGELSKLIAQKWEKMSKKEKMVYSEQLKEHRRRILRAKANVHALKLIFGEENTKNTLIN</sequence>
<accession>A0A8T0A1C1</accession>
<reference evidence="4" key="1">
    <citation type="journal article" date="2020" name="Ecol. Evol.">
        <title>Genome structure and content of the rice root-knot nematode (Meloidogyne graminicola).</title>
        <authorList>
            <person name="Phan N.T."/>
            <person name="Danchin E.G.J."/>
            <person name="Klopp C."/>
            <person name="Perfus-Barbeoch L."/>
            <person name="Kozlowski D.K."/>
            <person name="Koutsovoulos G.D."/>
            <person name="Lopez-Roques C."/>
            <person name="Bouchez O."/>
            <person name="Zahm M."/>
            <person name="Besnard G."/>
            <person name="Bellafiore S."/>
        </authorList>
    </citation>
    <scope>NUCLEOTIDE SEQUENCE</scope>
    <source>
        <strain evidence="4">VN-18</strain>
    </source>
</reference>
<keyword evidence="5" id="KW-1185">Reference proteome</keyword>
<dbReference type="GO" id="GO:0005634">
    <property type="term" value="C:nucleus"/>
    <property type="evidence" value="ECO:0007669"/>
    <property type="project" value="UniProtKB-UniRule"/>
</dbReference>
<dbReference type="PROSITE" id="PS50118">
    <property type="entry name" value="HMG_BOX_2"/>
    <property type="match status" value="1"/>
</dbReference>
<dbReference type="Gene3D" id="1.10.30.10">
    <property type="entry name" value="High mobility group box domain"/>
    <property type="match status" value="1"/>
</dbReference>
<name>A0A8T0A1C1_9BILA</name>
<evidence type="ECO:0000259" key="3">
    <source>
        <dbReference type="PROSITE" id="PS50118"/>
    </source>
</evidence>
<dbReference type="PANTHER" id="PTHR48112">
    <property type="entry name" value="HIGH MOBILITY GROUP PROTEIN DSP1"/>
    <property type="match status" value="1"/>
</dbReference>
<comment type="caution">
    <text evidence="4">The sequence shown here is derived from an EMBL/GenBank/DDBJ whole genome shotgun (WGS) entry which is preliminary data.</text>
</comment>
<dbReference type="Pfam" id="PF09011">
    <property type="entry name" value="HMG_box_2"/>
    <property type="match status" value="1"/>
</dbReference>
<evidence type="ECO:0000256" key="2">
    <source>
        <dbReference type="PROSITE-ProRule" id="PRU00267"/>
    </source>
</evidence>
<keyword evidence="1 2" id="KW-0238">DNA-binding</keyword>
<dbReference type="SUPFAM" id="SSF47095">
    <property type="entry name" value="HMG-box"/>
    <property type="match status" value="1"/>
</dbReference>
<protein>
    <submittedName>
        <fullName evidence="4">HMG box domain-containing protein</fullName>
    </submittedName>
</protein>
<evidence type="ECO:0000313" key="4">
    <source>
        <dbReference type="EMBL" id="KAF7639360.1"/>
    </source>
</evidence>
<dbReference type="EMBL" id="JABEBT010000005">
    <property type="protein sequence ID" value="KAF7639360.1"/>
    <property type="molecule type" value="Genomic_DNA"/>
</dbReference>
<dbReference type="InterPro" id="IPR050342">
    <property type="entry name" value="HMGB"/>
</dbReference>
<dbReference type="GO" id="GO:0003677">
    <property type="term" value="F:DNA binding"/>
    <property type="evidence" value="ECO:0007669"/>
    <property type="project" value="UniProtKB-UniRule"/>
</dbReference>
<dbReference type="AlphaFoldDB" id="A0A8T0A1C1"/>
<dbReference type="InterPro" id="IPR036910">
    <property type="entry name" value="HMG_box_dom_sf"/>
</dbReference>